<sequence length="354" mass="41580">MSDASYSEGGDEGNLDKLLEETRLRLKTLVPDYSQLPIITRKLPGVEYGLKKWELNNVERGLERVWHIMRLLRLLSRYFGEKLFFGGGSILNYIYMVKYREPPRLTFVLDSAWYREVKSKRVILKEMAGFNKWLAENGAILEVPTSTSKKVTLLLVEYDVEKDFFPELLSLRMPVITRFDGRPFHEFLNIRDYNVIRMLRKVFNEVLGVEDPRIDYVRFEVSLNPAGMQREEVMLEDLFGLSIKTWITSLEYQLASKITYKVGREFGAALEYNLHDILKAVLDLRLLKYVDSSEVKKYVENVSYSIVEHNLKSLLKPEGRKLWDVNYHYTLIRRKYTLEQLVGEVEALLENVLR</sequence>
<proteinExistence type="predicted"/>
<accession>A0A2R7Y2T0</accession>
<comment type="caution">
    <text evidence="1">The sequence shown here is derived from an EMBL/GenBank/DDBJ whole genome shotgun (WGS) entry which is preliminary data.</text>
</comment>
<evidence type="ECO:0000313" key="2">
    <source>
        <dbReference type="Proteomes" id="UP000244093"/>
    </source>
</evidence>
<evidence type="ECO:0000313" key="1">
    <source>
        <dbReference type="EMBL" id="PUA31830.1"/>
    </source>
</evidence>
<organism evidence="1 2">
    <name type="scientific">Zestosphaera tikiterensis</name>
    <dbReference type="NCBI Taxonomy" id="1973259"/>
    <lineage>
        <taxon>Archaea</taxon>
        <taxon>Thermoproteota</taxon>
        <taxon>Thermoprotei</taxon>
        <taxon>Desulfurococcales</taxon>
        <taxon>Desulfurococcaceae</taxon>
        <taxon>Zestosphaera</taxon>
    </lineage>
</organism>
<reference evidence="1 2" key="1">
    <citation type="journal article" date="2018" name="Syst. Appl. Microbiol.">
        <title>A new symbiotic nanoarchaeote (Candidatus Nanoclepta minutus) and its host (Zestosphaera tikiterensis gen. nov., sp. nov.) from a New Zealand hot spring.</title>
        <authorList>
            <person name="St John E."/>
            <person name="Liu Y."/>
            <person name="Podar M."/>
            <person name="Stott M.B."/>
            <person name="Meneghin J."/>
            <person name="Chen Z."/>
            <person name="Lagutin K."/>
            <person name="Mitchell K."/>
            <person name="Reysenbach A.L."/>
        </authorList>
    </citation>
    <scope>NUCLEOTIDE SEQUENCE [LARGE SCALE GENOMIC DNA]</scope>
    <source>
        <strain evidence="1">NZ3</strain>
    </source>
</reference>
<gene>
    <name evidence="1" type="ORF">B7O98_08520</name>
</gene>
<name>A0A2R7Y2T0_9CREN</name>
<dbReference type="Proteomes" id="UP000244093">
    <property type="component" value="Unassembled WGS sequence"/>
</dbReference>
<protein>
    <recommendedName>
        <fullName evidence="3">Nucleotidyl transferase AbiEii/AbiGii toxin family protein</fullName>
    </recommendedName>
</protein>
<dbReference type="AlphaFoldDB" id="A0A2R7Y2T0"/>
<dbReference type="EMBL" id="NBVN01000006">
    <property type="protein sequence ID" value="PUA31830.1"/>
    <property type="molecule type" value="Genomic_DNA"/>
</dbReference>
<evidence type="ECO:0008006" key="3">
    <source>
        <dbReference type="Google" id="ProtNLM"/>
    </source>
</evidence>